<evidence type="ECO:0000313" key="1">
    <source>
        <dbReference type="EMBL" id="MFD2909553.1"/>
    </source>
</evidence>
<sequence length="364" mass="39203">MKTILKQTVLSLFFITLFSCSVEDGKDGKDGINGADGQGNSGLTYVYINGNITDAEAIVKIQNEVGANTQFIYVENTTALTTLNLVNLTEVAQIQISNNAALTNLNLSNLVKLNSYFIFNNNPLVNSLNLSNLTISRGDFRIHGSENLNATSLQQIDLSALAEVNNFTIEGTNSSTLALNNLVKVNTEINVSSNTKLILLDLSRITNCERVNILQNTSLTTIDLSGLSIVSNELSIYGNSSLTNVDLSKLVNAVNLDIRFNNQLAVLNLPLLTTCLNGLSIHYNAILSAINMPLINDFYHMQLNHNNLDSNAINSFLNVFVGVTPAISGVYIDLSSQLVPAPPSGSGITNYNTLIAAGNTVITD</sequence>
<gene>
    <name evidence="1" type="ORF">ACFSX9_12510</name>
</gene>
<protein>
    <submittedName>
        <fullName evidence="1">Uncharacterized protein</fullName>
    </submittedName>
</protein>
<dbReference type="PROSITE" id="PS51257">
    <property type="entry name" value="PROKAR_LIPOPROTEIN"/>
    <property type="match status" value="1"/>
</dbReference>
<dbReference type="Proteomes" id="UP001597549">
    <property type="component" value="Unassembled WGS sequence"/>
</dbReference>
<keyword evidence="2" id="KW-1185">Reference proteome</keyword>
<dbReference type="InterPro" id="IPR032675">
    <property type="entry name" value="LRR_dom_sf"/>
</dbReference>
<name>A0ABW5Z9Y8_9FLAO</name>
<reference evidence="2" key="1">
    <citation type="journal article" date="2019" name="Int. J. Syst. Evol. Microbiol.">
        <title>The Global Catalogue of Microorganisms (GCM) 10K type strain sequencing project: providing services to taxonomists for standard genome sequencing and annotation.</title>
        <authorList>
            <consortium name="The Broad Institute Genomics Platform"/>
            <consortium name="The Broad Institute Genome Sequencing Center for Infectious Disease"/>
            <person name="Wu L."/>
            <person name="Ma J."/>
        </authorList>
    </citation>
    <scope>NUCLEOTIDE SEQUENCE [LARGE SCALE GENOMIC DNA]</scope>
    <source>
        <strain evidence="2">KCTC 52644</strain>
    </source>
</reference>
<dbReference type="RefSeq" id="WP_379808149.1">
    <property type="nucleotide sequence ID" value="NZ_JBHUOL010000018.1"/>
</dbReference>
<organism evidence="1 2">
    <name type="scientific">Flavobacterium ardleyense</name>
    <dbReference type="NCBI Taxonomy" id="2038737"/>
    <lineage>
        <taxon>Bacteria</taxon>
        <taxon>Pseudomonadati</taxon>
        <taxon>Bacteroidota</taxon>
        <taxon>Flavobacteriia</taxon>
        <taxon>Flavobacteriales</taxon>
        <taxon>Flavobacteriaceae</taxon>
        <taxon>Flavobacterium</taxon>
    </lineage>
</organism>
<dbReference type="Gene3D" id="3.80.10.10">
    <property type="entry name" value="Ribonuclease Inhibitor"/>
    <property type="match status" value="1"/>
</dbReference>
<dbReference type="EMBL" id="JBHUOL010000018">
    <property type="protein sequence ID" value="MFD2909553.1"/>
    <property type="molecule type" value="Genomic_DNA"/>
</dbReference>
<accession>A0ABW5Z9Y8</accession>
<comment type="caution">
    <text evidence="1">The sequence shown here is derived from an EMBL/GenBank/DDBJ whole genome shotgun (WGS) entry which is preliminary data.</text>
</comment>
<proteinExistence type="predicted"/>
<evidence type="ECO:0000313" key="2">
    <source>
        <dbReference type="Proteomes" id="UP001597549"/>
    </source>
</evidence>